<dbReference type="Gene3D" id="3.30.70.2450">
    <property type="match status" value="1"/>
</dbReference>
<dbReference type="PANTHER" id="PTHR43476:SF3">
    <property type="entry name" value="FAD-BINDING MONOOXYGENASE"/>
    <property type="match status" value="1"/>
</dbReference>
<dbReference type="InterPro" id="IPR036188">
    <property type="entry name" value="FAD/NAD-bd_sf"/>
</dbReference>
<evidence type="ECO:0000313" key="4">
    <source>
        <dbReference type="Proteomes" id="UP001549076"/>
    </source>
</evidence>
<accession>A0ABV2N6Y9</accession>
<dbReference type="PANTHER" id="PTHR43476">
    <property type="entry name" value="3-(3-HYDROXY-PHENYL)PROPIONATE/3-HYDROXYCINNAMIC ACID HYDROXYLASE"/>
    <property type="match status" value="1"/>
</dbReference>
<dbReference type="PRINTS" id="PR00420">
    <property type="entry name" value="RNGMNOXGNASE"/>
</dbReference>
<comment type="caution">
    <text evidence="3">The sequence shown here is derived from an EMBL/GenBank/DDBJ whole genome shotgun (WGS) entry which is preliminary data.</text>
</comment>
<evidence type="ECO:0000259" key="2">
    <source>
        <dbReference type="Pfam" id="PF01494"/>
    </source>
</evidence>
<evidence type="ECO:0000256" key="1">
    <source>
        <dbReference type="ARBA" id="ARBA00023002"/>
    </source>
</evidence>
<dbReference type="SUPFAM" id="SSF51905">
    <property type="entry name" value="FAD/NAD(P)-binding domain"/>
    <property type="match status" value="1"/>
</dbReference>
<keyword evidence="1 3" id="KW-0560">Oxidoreductase</keyword>
<dbReference type="Proteomes" id="UP001549076">
    <property type="component" value="Unassembled WGS sequence"/>
</dbReference>
<evidence type="ECO:0000313" key="3">
    <source>
        <dbReference type="EMBL" id="MET3794591.1"/>
    </source>
</evidence>
<name>A0ABV2N6Y9_9HYPH</name>
<gene>
    <name evidence="3" type="ORF">ABID37_004831</name>
</gene>
<dbReference type="Gene3D" id="3.50.50.60">
    <property type="entry name" value="FAD/NAD(P)-binding domain"/>
    <property type="match status" value="1"/>
</dbReference>
<reference evidence="3 4" key="1">
    <citation type="submission" date="2024-06" db="EMBL/GenBank/DDBJ databases">
        <title>Genomic Encyclopedia of Type Strains, Phase IV (KMG-IV): sequencing the most valuable type-strain genomes for metagenomic binning, comparative biology and taxonomic classification.</title>
        <authorList>
            <person name="Goeker M."/>
        </authorList>
    </citation>
    <scope>NUCLEOTIDE SEQUENCE [LARGE SCALE GENOMIC DNA]</scope>
    <source>
        <strain evidence="3 4">DSM 27865</strain>
    </source>
</reference>
<dbReference type="EC" id="1.14.13.127" evidence="3"/>
<dbReference type="InterPro" id="IPR002938">
    <property type="entry name" value="FAD-bd"/>
</dbReference>
<dbReference type="RefSeq" id="WP_354199486.1">
    <property type="nucleotide sequence ID" value="NZ_JBEPML010000026.1"/>
</dbReference>
<dbReference type="Pfam" id="PF01494">
    <property type="entry name" value="FAD_binding_3"/>
    <property type="match status" value="1"/>
</dbReference>
<keyword evidence="4" id="KW-1185">Reference proteome</keyword>
<dbReference type="InterPro" id="IPR050631">
    <property type="entry name" value="PheA/TfdB_FAD_monoxygenase"/>
</dbReference>
<dbReference type="NCBIfam" id="NF004829">
    <property type="entry name" value="PRK06183.1-3"/>
    <property type="match status" value="1"/>
</dbReference>
<dbReference type="GO" id="GO:0008688">
    <property type="term" value="F:3-(3-hydroxyphenyl)propionate hydroxylase activity"/>
    <property type="evidence" value="ECO:0007669"/>
    <property type="project" value="UniProtKB-EC"/>
</dbReference>
<dbReference type="EMBL" id="JBEPML010000026">
    <property type="protein sequence ID" value="MET3794591.1"/>
    <property type="molecule type" value="Genomic_DNA"/>
</dbReference>
<sequence>MTSSEGMADRKDRRDIAIIGCGPTGLTAASLLGQAGHRVIVIERWPDAYGLPRLSHIDGETARLVQSAGDIEHALRDASALEQYFFYDDRGDVLIDMDWRGDNSGFPAHIAIFQPEIEEAMYLRAQALPNVEFLRGWEVTGIEQDGETATVSAHPWEGAWKGAPDQPEEIRSFEVDFVIGADGANSFTRRSLGIERFSYGKHERWLNLDSEYVRDLGGRFTKGAIYCDPARAHMFIPIGKSRVRFEVRLLPGEETAHWEDIKNGLGWLKKQHGLTLDDVKPIRNVVYTFDPAIAKCWKQGRVLLAGDAAHTMMPYMGQGACSGIRDGANLAWKLDLVLAGKADAALLETYETERRPHVTVITETSNMLGAVANEDDLEKVAARNAMFRSGNMPPPPAFPRVETGVVHTEVDGRLHPATGAPTPQGRVRLGEREGRMDDVAGSGFLIVSRQDPLDVLDATARAFLNDLGCRWILVGETDTESGIMQDIDGDQLRYLSQNGFAAYLRRPDFLLFGGVSELSQLPGLIEDLRAKLCWKAGRPVEMPEVSAA</sequence>
<feature type="domain" description="FAD-binding" evidence="2">
    <location>
        <begin position="15"/>
        <end position="363"/>
    </location>
</feature>
<protein>
    <submittedName>
        <fullName evidence="3">3-(3-hydroxy-phenyl)propionate hydroxylase</fullName>
        <ecNumber evidence="3">1.14.13.127</ecNumber>
    </submittedName>
</protein>
<proteinExistence type="predicted"/>
<organism evidence="3 4">
    <name type="scientific">Aquamicrobium terrae</name>
    <dbReference type="NCBI Taxonomy" id="1324945"/>
    <lineage>
        <taxon>Bacteria</taxon>
        <taxon>Pseudomonadati</taxon>
        <taxon>Pseudomonadota</taxon>
        <taxon>Alphaproteobacteria</taxon>
        <taxon>Hyphomicrobiales</taxon>
        <taxon>Phyllobacteriaceae</taxon>
        <taxon>Aquamicrobium</taxon>
    </lineage>
</organism>